<dbReference type="EMBL" id="FMZE01000010">
    <property type="protein sequence ID" value="SDD58126.1"/>
    <property type="molecule type" value="Genomic_DNA"/>
</dbReference>
<dbReference type="SUPFAM" id="SSF55469">
    <property type="entry name" value="FMN-dependent nitroreductase-like"/>
    <property type="match status" value="1"/>
</dbReference>
<dbReference type="OrthoDB" id="8156917at2"/>
<dbReference type="NCBIfam" id="NF047509">
    <property type="entry name" value="Rv3131_FMN_oxido"/>
    <property type="match status" value="1"/>
</dbReference>
<dbReference type="RefSeq" id="WP_091808631.1">
    <property type="nucleotide sequence ID" value="NZ_CP016353.1"/>
</dbReference>
<dbReference type="Gene3D" id="3.40.109.10">
    <property type="entry name" value="NADH Oxidase"/>
    <property type="match status" value="2"/>
</dbReference>
<dbReference type="STRING" id="530584.SAMN05421630_11055"/>
<dbReference type="AlphaFoldDB" id="A0A222VS04"/>
<proteinExistence type="predicted"/>
<dbReference type="InterPro" id="IPR050627">
    <property type="entry name" value="Nitroreductase/BluB"/>
</dbReference>
<accession>A0A222VS04</accession>
<dbReference type="PANTHER" id="PTHR23026:SF123">
    <property type="entry name" value="NAD(P)H NITROREDUCTASE RV3131-RELATED"/>
    <property type="match status" value="1"/>
</dbReference>
<protein>
    <submittedName>
        <fullName evidence="1">Nitroreductase family protein</fullName>
    </submittedName>
</protein>
<keyword evidence="2" id="KW-1185">Reference proteome</keyword>
<gene>
    <name evidence="1" type="ORF">SAMN05421630_11055</name>
</gene>
<name>A0A222VS04_9PSEU</name>
<dbReference type="InterPro" id="IPR000415">
    <property type="entry name" value="Nitroreductase-like"/>
</dbReference>
<dbReference type="PANTHER" id="PTHR23026">
    <property type="entry name" value="NADPH NITROREDUCTASE"/>
    <property type="match status" value="1"/>
</dbReference>
<reference evidence="1 2" key="1">
    <citation type="submission" date="2016-10" db="EMBL/GenBank/DDBJ databases">
        <authorList>
            <person name="de Groot N.N."/>
        </authorList>
    </citation>
    <scope>NUCLEOTIDE SEQUENCE [LARGE SCALE GENOMIC DNA]</scope>
    <source>
        <strain evidence="1 2">CGMCC 4.5506</strain>
    </source>
</reference>
<evidence type="ECO:0000313" key="1">
    <source>
        <dbReference type="EMBL" id="SDD58126.1"/>
    </source>
</evidence>
<dbReference type="Proteomes" id="UP000199494">
    <property type="component" value="Unassembled WGS sequence"/>
</dbReference>
<organism evidence="1 2">
    <name type="scientific">Prauserella marina</name>
    <dbReference type="NCBI Taxonomy" id="530584"/>
    <lineage>
        <taxon>Bacteria</taxon>
        <taxon>Bacillati</taxon>
        <taxon>Actinomycetota</taxon>
        <taxon>Actinomycetes</taxon>
        <taxon>Pseudonocardiales</taxon>
        <taxon>Pseudonocardiaceae</taxon>
        <taxon>Prauserella</taxon>
    </lineage>
</organism>
<sequence length="332" mass="36668">MADPIPGADSRSRLAVEAALRAAVRAPSPHNTQPWRFVVEEGDVDVLLDRARVLRVADPEGREALLACGAAVLNLRLAFAAETLASTVELLPDKAVPDLLARVRQAGQRTPTTEELRLARMIGRRHTNRRPFEERTVPAHVRHTLTVAAAEEGARLILLEQPRLDRLAVLLRRADHEQSGDPAFRAELRAWTHEGDGRRDGVPYSAGGPRALREGLLALRDYAADSTERHEREFERAPLVGVLTTTGDTRRHTLRAGQAMERVLLTATAAGLNASFLAQPIEIGSVREELRSMLGEHEFPQTVLRFGFGYPGGLTPRRTVDEVTRWGGWRDG</sequence>
<dbReference type="KEGG" id="pmad:BAY61_17490"/>
<evidence type="ECO:0000313" key="2">
    <source>
        <dbReference type="Proteomes" id="UP000199494"/>
    </source>
</evidence>
<dbReference type="GO" id="GO:0016491">
    <property type="term" value="F:oxidoreductase activity"/>
    <property type="evidence" value="ECO:0007669"/>
    <property type="project" value="InterPro"/>
</dbReference>